<dbReference type="Pfam" id="PF03478">
    <property type="entry name" value="Beta-prop_KIB1-4"/>
    <property type="match status" value="1"/>
</dbReference>
<proteinExistence type="predicted"/>
<accession>A0AAD4IXX7</accession>
<dbReference type="AlphaFoldDB" id="A0AAD4IXX7"/>
<keyword evidence="3" id="KW-1185">Reference proteome</keyword>
<feature type="domain" description="KIB1-4 beta-propeller" evidence="1">
    <location>
        <begin position="113"/>
        <end position="358"/>
    </location>
</feature>
<dbReference type="EMBL" id="SDAM02000715">
    <property type="protein sequence ID" value="KAH6823622.1"/>
    <property type="molecule type" value="Genomic_DNA"/>
</dbReference>
<reference evidence="2 3" key="1">
    <citation type="journal article" date="2021" name="Nat. Commun.">
        <title>Incipient diploidization of the medicinal plant Perilla within 10,000 years.</title>
        <authorList>
            <person name="Zhang Y."/>
            <person name="Shen Q."/>
            <person name="Leng L."/>
            <person name="Zhang D."/>
            <person name="Chen S."/>
            <person name="Shi Y."/>
            <person name="Ning Z."/>
            <person name="Chen S."/>
        </authorList>
    </citation>
    <scope>NUCLEOTIDE SEQUENCE [LARGE SCALE GENOMIC DNA]</scope>
    <source>
        <strain evidence="3">cv. PC099</strain>
    </source>
</reference>
<protein>
    <recommendedName>
        <fullName evidence="1">KIB1-4 beta-propeller domain-containing protein</fullName>
    </recommendedName>
</protein>
<comment type="caution">
    <text evidence="2">The sequence shown here is derived from an EMBL/GenBank/DDBJ whole genome shotgun (WGS) entry which is preliminary data.</text>
</comment>
<dbReference type="Proteomes" id="UP001190926">
    <property type="component" value="Unassembled WGS sequence"/>
</dbReference>
<evidence type="ECO:0000313" key="3">
    <source>
        <dbReference type="Proteomes" id="UP001190926"/>
    </source>
</evidence>
<dbReference type="InterPro" id="IPR005174">
    <property type="entry name" value="KIB1-4_b-propeller"/>
</dbReference>
<dbReference type="PANTHER" id="PTHR33127:SF84">
    <property type="entry name" value="DUF295 DOMAIN-CONTAINING PROTEIN"/>
    <property type="match status" value="1"/>
</dbReference>
<gene>
    <name evidence="2" type="ORF">C2S53_006529</name>
</gene>
<sequence length="382" mass="43899">MAHHQKKKNKLSNEKPIPTSWPNLPQPLIKLIVAQPNLMQNITSFGCVTKTWRSPSKKCGRSNRWPRLVEITAKERVEHLDNTRSHICAIKFHAVDPYPYWSRMRKEYMPISYCPGIYFKGHSQGHLVVMAANMSDCYLWEPSNRHTYTYLPVWNPNLDFKLCTWSSPPKYRGGCSMMVLTGSSSPAFAFHRFQREKDDGERGWIMEDCNIKERYDDEGKNMQFSNAIGFEGKFYALSLQGSVVVIEEVGSCFRVTGVGGNRAVPSKVSRQFREFLVECDGEILVVFLVSKKWIDVVDDVEVFRLDVGELLWVKMEGIGDRALFVEDECCMGVDANKVGCRKNSVYFTHHGVENWWVFDMGTANISPLQEPVMWDQAILELE</sequence>
<evidence type="ECO:0000313" key="2">
    <source>
        <dbReference type="EMBL" id="KAH6823622.1"/>
    </source>
</evidence>
<organism evidence="2 3">
    <name type="scientific">Perilla frutescens var. hirtella</name>
    <name type="common">Perilla citriodora</name>
    <name type="synonym">Perilla setoyensis</name>
    <dbReference type="NCBI Taxonomy" id="608512"/>
    <lineage>
        <taxon>Eukaryota</taxon>
        <taxon>Viridiplantae</taxon>
        <taxon>Streptophyta</taxon>
        <taxon>Embryophyta</taxon>
        <taxon>Tracheophyta</taxon>
        <taxon>Spermatophyta</taxon>
        <taxon>Magnoliopsida</taxon>
        <taxon>eudicotyledons</taxon>
        <taxon>Gunneridae</taxon>
        <taxon>Pentapetalae</taxon>
        <taxon>asterids</taxon>
        <taxon>lamiids</taxon>
        <taxon>Lamiales</taxon>
        <taxon>Lamiaceae</taxon>
        <taxon>Nepetoideae</taxon>
        <taxon>Elsholtzieae</taxon>
        <taxon>Perilla</taxon>
    </lineage>
</organism>
<evidence type="ECO:0000259" key="1">
    <source>
        <dbReference type="Pfam" id="PF03478"/>
    </source>
</evidence>
<name>A0AAD4IXX7_PERFH</name>
<dbReference type="PANTHER" id="PTHR33127">
    <property type="entry name" value="TRANSMEMBRANE PROTEIN"/>
    <property type="match status" value="1"/>
</dbReference>